<evidence type="ECO:0008006" key="4">
    <source>
        <dbReference type="Google" id="ProtNLM"/>
    </source>
</evidence>
<dbReference type="RefSeq" id="WP_262574537.1">
    <property type="nucleotide sequence ID" value="NZ_JAOQJU010000001.1"/>
</dbReference>
<organism evidence="2 3">
    <name type="scientific">Dorea acetigenes</name>
    <dbReference type="NCBI Taxonomy" id="2981787"/>
    <lineage>
        <taxon>Bacteria</taxon>
        <taxon>Bacillati</taxon>
        <taxon>Bacillota</taxon>
        <taxon>Clostridia</taxon>
        <taxon>Lachnospirales</taxon>
        <taxon>Lachnospiraceae</taxon>
        <taxon>Dorea</taxon>
    </lineage>
</organism>
<proteinExistence type="predicted"/>
<reference evidence="2 3" key="1">
    <citation type="journal article" date="2021" name="ISME Commun">
        <title>Automated analysis of genomic sequences facilitates high-throughput and comprehensive description of bacteria.</title>
        <authorList>
            <person name="Hitch T.C.A."/>
        </authorList>
    </citation>
    <scope>NUCLEOTIDE SEQUENCE [LARGE SCALE GENOMIC DNA]</scope>
    <source>
        <strain evidence="2 3">Sanger_03</strain>
    </source>
</reference>
<keyword evidence="1" id="KW-0175">Coiled coil</keyword>
<gene>
    <name evidence="2" type="ORF">OCV99_01925</name>
</gene>
<feature type="coiled-coil region" evidence="1">
    <location>
        <begin position="9"/>
        <end position="36"/>
    </location>
</feature>
<dbReference type="EMBL" id="JAOQJU010000001">
    <property type="protein sequence ID" value="MCU6685321.1"/>
    <property type="molecule type" value="Genomic_DNA"/>
</dbReference>
<comment type="caution">
    <text evidence="2">The sequence shown here is derived from an EMBL/GenBank/DDBJ whole genome shotgun (WGS) entry which is preliminary data.</text>
</comment>
<dbReference type="Proteomes" id="UP001652431">
    <property type="component" value="Unassembled WGS sequence"/>
</dbReference>
<keyword evidence="3" id="KW-1185">Reference proteome</keyword>
<sequence>MDKSVLIEYADMKEEIRDLRRRIEKDRRELDGLNEMVVSDSVTCGKKGRKPIRTVRIQGKPTKAIERKQKALEGNIARREHMEAELLELQGQAEEYIEGIRRSELRIMFRLYYIDDLTWYQVAIEMNRIFPKRRIKYTEDGCRMRHNRFLEKIE</sequence>
<protein>
    <recommendedName>
        <fullName evidence="4">DUF1492 domain-containing protein</fullName>
    </recommendedName>
</protein>
<name>A0ABT2RJ00_9FIRM</name>
<accession>A0ABT2RJ00</accession>
<evidence type="ECO:0000313" key="3">
    <source>
        <dbReference type="Proteomes" id="UP001652431"/>
    </source>
</evidence>
<evidence type="ECO:0000256" key="1">
    <source>
        <dbReference type="SAM" id="Coils"/>
    </source>
</evidence>
<evidence type="ECO:0000313" key="2">
    <source>
        <dbReference type="EMBL" id="MCU6685321.1"/>
    </source>
</evidence>